<reference evidence="1" key="1">
    <citation type="journal article" date="2020" name="mSystems">
        <title>Genome- and Community-Level Interaction Insights into Carbon Utilization and Element Cycling Functions of Hydrothermarchaeota in Hydrothermal Sediment.</title>
        <authorList>
            <person name="Zhou Z."/>
            <person name="Liu Y."/>
            <person name="Xu W."/>
            <person name="Pan J."/>
            <person name="Luo Z.H."/>
            <person name="Li M."/>
        </authorList>
    </citation>
    <scope>NUCLEOTIDE SEQUENCE [LARGE SCALE GENOMIC DNA]</scope>
    <source>
        <strain evidence="1">HyVt-456</strain>
    </source>
</reference>
<organism evidence="1">
    <name type="scientific">Caldithrix abyssi</name>
    <dbReference type="NCBI Taxonomy" id="187145"/>
    <lineage>
        <taxon>Bacteria</taxon>
        <taxon>Pseudomonadati</taxon>
        <taxon>Calditrichota</taxon>
        <taxon>Calditrichia</taxon>
        <taxon>Calditrichales</taxon>
        <taxon>Calditrichaceae</taxon>
        <taxon>Caldithrix</taxon>
    </lineage>
</organism>
<gene>
    <name evidence="1" type="ORF">ENJ10_12020</name>
</gene>
<accession>A0A7V1LNT6</accession>
<dbReference type="InterPro" id="IPR036709">
    <property type="entry name" value="Autotransporte_beta_dom_sf"/>
</dbReference>
<dbReference type="EMBL" id="DRLD01000334">
    <property type="protein sequence ID" value="HED11408.1"/>
    <property type="molecule type" value="Genomic_DNA"/>
</dbReference>
<dbReference type="Proteomes" id="UP000886005">
    <property type="component" value="Unassembled WGS sequence"/>
</dbReference>
<sequence length="249" mass="28038">MNKPALLLFLLAAVCAGQSTNQNARFAGLDFSFSRYNYEDIQNLNTRLGAFEAGRVNEQQYSWGLGLVQSMGRAVQYYEFDTQYLINDFDKGGKLSTRMRMLNFSLGLGYPLINRQGFSIIPRLNMGLRYVILDIKENGLTEISWNDLVDHKKTAFSAYASAVTLSAGLRLEYYLLRRDSEEARISIPLSLELSYHYNVFSLTKAALLTADPGSESISGAPVLLQNGFRISLSFGFRGILKETRPVFYN</sequence>
<evidence type="ECO:0000313" key="1">
    <source>
        <dbReference type="EMBL" id="HED11408.1"/>
    </source>
</evidence>
<evidence type="ECO:0008006" key="2">
    <source>
        <dbReference type="Google" id="ProtNLM"/>
    </source>
</evidence>
<protein>
    <recommendedName>
        <fullName evidence="2">Outer membrane protein beta-barrel domain-containing protein</fullName>
    </recommendedName>
</protein>
<dbReference type="SUPFAM" id="SSF103515">
    <property type="entry name" value="Autotransporter"/>
    <property type="match status" value="1"/>
</dbReference>
<comment type="caution">
    <text evidence="1">The sequence shown here is derived from an EMBL/GenBank/DDBJ whole genome shotgun (WGS) entry which is preliminary data.</text>
</comment>
<proteinExistence type="predicted"/>
<dbReference type="AlphaFoldDB" id="A0A7V1LNT6"/>
<name>A0A7V1LNT6_CALAY</name>